<keyword evidence="4" id="KW-0862">Zinc</keyword>
<dbReference type="GO" id="GO:0006508">
    <property type="term" value="P:proteolysis"/>
    <property type="evidence" value="ECO:0007669"/>
    <property type="project" value="UniProtKB-KW"/>
</dbReference>
<dbReference type="Pfam" id="PF04002">
    <property type="entry name" value="RadC"/>
    <property type="match status" value="1"/>
</dbReference>
<feature type="domain" description="MPN" evidence="6">
    <location>
        <begin position="23"/>
        <end position="149"/>
    </location>
</feature>
<dbReference type="EMBL" id="LT629745">
    <property type="protein sequence ID" value="SDS45684.1"/>
    <property type="molecule type" value="Genomic_DNA"/>
</dbReference>
<dbReference type="GO" id="GO:0008237">
    <property type="term" value="F:metallopeptidase activity"/>
    <property type="evidence" value="ECO:0007669"/>
    <property type="project" value="UniProtKB-KW"/>
</dbReference>
<dbReference type="InterPro" id="IPR001405">
    <property type="entry name" value="UPF0758"/>
</dbReference>
<dbReference type="AlphaFoldDB" id="A0A1H1SCH8"/>
<evidence type="ECO:0000313" key="7">
    <source>
        <dbReference type="EMBL" id="SDS45684.1"/>
    </source>
</evidence>
<reference evidence="7 8" key="1">
    <citation type="submission" date="2016-10" db="EMBL/GenBank/DDBJ databases">
        <authorList>
            <person name="Varghese N."/>
            <person name="Submissions S."/>
        </authorList>
    </citation>
    <scope>NUCLEOTIDE SEQUENCE [LARGE SCALE GENOMIC DNA]</scope>
    <source>
        <strain evidence="7 8">Mar_2010_102</strain>
    </source>
</reference>
<dbReference type="Proteomes" id="UP000198858">
    <property type="component" value="Chromosome I"/>
</dbReference>
<dbReference type="STRING" id="1250231.SAMN04488552_3220"/>
<keyword evidence="2" id="KW-0479">Metal-binding</keyword>
<keyword evidence="3" id="KW-0378">Hydrolase</keyword>
<dbReference type="PANTHER" id="PTHR30471:SF3">
    <property type="entry name" value="UPF0758 PROTEIN YEES-RELATED"/>
    <property type="match status" value="1"/>
</dbReference>
<organism evidence="7 8">
    <name type="scientific">Christiangramia echinicola</name>
    <dbReference type="NCBI Taxonomy" id="279359"/>
    <lineage>
        <taxon>Bacteria</taxon>
        <taxon>Pseudomonadati</taxon>
        <taxon>Bacteroidota</taxon>
        <taxon>Flavobacteriia</taxon>
        <taxon>Flavobacteriales</taxon>
        <taxon>Flavobacteriaceae</taxon>
        <taxon>Christiangramia</taxon>
    </lineage>
</organism>
<dbReference type="RefSeq" id="WP_089663779.1">
    <property type="nucleotide sequence ID" value="NZ_LT629745.1"/>
</dbReference>
<dbReference type="InterPro" id="IPR020891">
    <property type="entry name" value="UPF0758_CS"/>
</dbReference>
<evidence type="ECO:0000256" key="4">
    <source>
        <dbReference type="ARBA" id="ARBA00022833"/>
    </source>
</evidence>
<sequence length="149" mass="16395">MNTKVNEISIKYQGNFKISQAPKISSSVNAAELLYDTWNKDQIGLQETFKVMLLNNANKVKGTFEVSTGGITGTLVDLRILFAVILKSLSCSVILAHNHPSGTLKPSEADKRLTQKIIKASELLDIKVLDHLILTPDGDYYSFADEGIL</sequence>
<name>A0A1H1SCH8_9FLAO</name>
<dbReference type="CDD" id="cd08071">
    <property type="entry name" value="MPN_DUF2466"/>
    <property type="match status" value="1"/>
</dbReference>
<protein>
    <submittedName>
        <fullName evidence="7">RadC-like JAB domain-containing protein</fullName>
    </submittedName>
</protein>
<dbReference type="GO" id="GO:0046872">
    <property type="term" value="F:metal ion binding"/>
    <property type="evidence" value="ECO:0007669"/>
    <property type="project" value="UniProtKB-KW"/>
</dbReference>
<dbReference type="PROSITE" id="PS01302">
    <property type="entry name" value="UPF0758"/>
    <property type="match status" value="1"/>
</dbReference>
<evidence type="ECO:0000256" key="2">
    <source>
        <dbReference type="ARBA" id="ARBA00022723"/>
    </source>
</evidence>
<evidence type="ECO:0000256" key="1">
    <source>
        <dbReference type="ARBA" id="ARBA00022670"/>
    </source>
</evidence>
<keyword evidence="5" id="KW-0482">Metalloprotease</keyword>
<evidence type="ECO:0000256" key="5">
    <source>
        <dbReference type="ARBA" id="ARBA00023049"/>
    </source>
</evidence>
<dbReference type="InterPro" id="IPR025657">
    <property type="entry name" value="RadC_JAB"/>
</dbReference>
<keyword evidence="8" id="KW-1185">Reference proteome</keyword>
<evidence type="ECO:0000256" key="3">
    <source>
        <dbReference type="ARBA" id="ARBA00022801"/>
    </source>
</evidence>
<dbReference type="PROSITE" id="PS50249">
    <property type="entry name" value="MPN"/>
    <property type="match status" value="1"/>
</dbReference>
<gene>
    <name evidence="7" type="ORF">SAMN04488552_3220</name>
</gene>
<evidence type="ECO:0000313" key="8">
    <source>
        <dbReference type="Proteomes" id="UP000198858"/>
    </source>
</evidence>
<accession>A0A1H1SCH8</accession>
<dbReference type="Gene3D" id="3.40.140.10">
    <property type="entry name" value="Cytidine Deaminase, domain 2"/>
    <property type="match status" value="1"/>
</dbReference>
<dbReference type="InterPro" id="IPR037518">
    <property type="entry name" value="MPN"/>
</dbReference>
<proteinExistence type="predicted"/>
<keyword evidence="1" id="KW-0645">Protease</keyword>
<evidence type="ECO:0000259" key="6">
    <source>
        <dbReference type="PROSITE" id="PS50249"/>
    </source>
</evidence>
<dbReference type="PANTHER" id="PTHR30471">
    <property type="entry name" value="DNA REPAIR PROTEIN RADC"/>
    <property type="match status" value="1"/>
</dbReference>